<name>A0A814LDR4_9BILA</name>
<accession>A0A814LDR4</accession>
<feature type="compositionally biased region" description="Basic and acidic residues" evidence="1">
    <location>
        <begin position="38"/>
        <end position="67"/>
    </location>
</feature>
<protein>
    <submittedName>
        <fullName evidence="3">Uncharacterized protein</fullName>
    </submittedName>
</protein>
<sequence>MKDKINLQSISDSNDESDEIAMRSKFYPNQFDDDDQSREEKIPDIEAVERLQNPEESNIHSVEHDHNDDDGDNNDYYKILRDSDED</sequence>
<gene>
    <name evidence="3" type="ORF">JXQ802_LOCUS17343</name>
    <name evidence="2" type="ORF">PYM288_LOCUS14083</name>
</gene>
<dbReference type="Proteomes" id="UP000663854">
    <property type="component" value="Unassembled WGS sequence"/>
</dbReference>
<reference evidence="3" key="1">
    <citation type="submission" date="2021-02" db="EMBL/GenBank/DDBJ databases">
        <authorList>
            <person name="Nowell W R."/>
        </authorList>
    </citation>
    <scope>NUCLEOTIDE SEQUENCE</scope>
</reference>
<evidence type="ECO:0000313" key="2">
    <source>
        <dbReference type="EMBL" id="CAF0990365.1"/>
    </source>
</evidence>
<comment type="caution">
    <text evidence="3">The sequence shown here is derived from an EMBL/GenBank/DDBJ whole genome shotgun (WGS) entry which is preliminary data.</text>
</comment>
<feature type="region of interest" description="Disordered" evidence="1">
    <location>
        <begin position="1"/>
        <end position="86"/>
    </location>
</feature>
<organism evidence="3 4">
    <name type="scientific">Rotaria sordida</name>
    <dbReference type="NCBI Taxonomy" id="392033"/>
    <lineage>
        <taxon>Eukaryota</taxon>
        <taxon>Metazoa</taxon>
        <taxon>Spiralia</taxon>
        <taxon>Gnathifera</taxon>
        <taxon>Rotifera</taxon>
        <taxon>Eurotatoria</taxon>
        <taxon>Bdelloidea</taxon>
        <taxon>Philodinida</taxon>
        <taxon>Philodinidae</taxon>
        <taxon>Rotaria</taxon>
    </lineage>
</organism>
<dbReference type="EMBL" id="CAJNOL010000437">
    <property type="protein sequence ID" value="CAF1064388.1"/>
    <property type="molecule type" value="Genomic_DNA"/>
</dbReference>
<dbReference type="EMBL" id="CAJNOH010000299">
    <property type="protein sequence ID" value="CAF0990365.1"/>
    <property type="molecule type" value="Genomic_DNA"/>
</dbReference>
<evidence type="ECO:0000313" key="3">
    <source>
        <dbReference type="EMBL" id="CAF1064388.1"/>
    </source>
</evidence>
<evidence type="ECO:0000256" key="1">
    <source>
        <dbReference type="SAM" id="MobiDB-lite"/>
    </source>
</evidence>
<dbReference type="AlphaFoldDB" id="A0A814LDR4"/>
<evidence type="ECO:0000313" key="4">
    <source>
        <dbReference type="Proteomes" id="UP000663870"/>
    </source>
</evidence>
<proteinExistence type="predicted"/>
<keyword evidence="4" id="KW-1185">Reference proteome</keyword>
<dbReference type="Proteomes" id="UP000663870">
    <property type="component" value="Unassembled WGS sequence"/>
</dbReference>